<evidence type="ECO:0000313" key="4">
    <source>
        <dbReference type="EMBL" id="KAL3042088.1"/>
    </source>
</evidence>
<protein>
    <recommendedName>
        <fullName evidence="3">THD domain-containing protein</fullName>
    </recommendedName>
</protein>
<sequence>MGHTLIGTRGSAEDADGDVVMDLGPDQSVLVLMEHCREMKRQETRLRLFTLLLLLGCTALLMFAMWAGLIQSGSKEEVINVEQSPAYSKQERCPPADDPQTNFTRLHVSLRSMSHESIPEGQVITWDSEFEPANKVATNIVIPENGFYFVYLNFALFRVCKHEGAAKFTKFVGELRRSSEGYPKPESLMVVYDRLRCNSLQYRNLFGGQLFQLSKNDSLSVLIKEGFHLIHKSKFGAYLV</sequence>
<dbReference type="SUPFAM" id="SSF49842">
    <property type="entry name" value="TNF-like"/>
    <property type="match status" value="1"/>
</dbReference>
<dbReference type="Pfam" id="PF00229">
    <property type="entry name" value="TNF"/>
    <property type="match status" value="1"/>
</dbReference>
<dbReference type="PROSITE" id="PS50049">
    <property type="entry name" value="THD_2"/>
    <property type="match status" value="1"/>
</dbReference>
<evidence type="ECO:0000256" key="1">
    <source>
        <dbReference type="ARBA" id="ARBA00008670"/>
    </source>
</evidence>
<keyword evidence="2" id="KW-0472">Membrane</keyword>
<feature type="transmembrane region" description="Helical" evidence="2">
    <location>
        <begin position="48"/>
        <end position="69"/>
    </location>
</feature>
<proteinExistence type="inferred from homology"/>
<keyword evidence="5" id="KW-1185">Reference proteome</keyword>
<dbReference type="AlphaFoldDB" id="A0ABD2FL51"/>
<evidence type="ECO:0000313" key="5">
    <source>
        <dbReference type="Proteomes" id="UP001619887"/>
    </source>
</evidence>
<evidence type="ECO:0000256" key="2">
    <source>
        <dbReference type="SAM" id="Phobius"/>
    </source>
</evidence>
<feature type="domain" description="THD" evidence="3">
    <location>
        <begin position="102"/>
        <end position="240"/>
    </location>
</feature>
<evidence type="ECO:0000259" key="3">
    <source>
        <dbReference type="PROSITE" id="PS50049"/>
    </source>
</evidence>
<keyword evidence="2" id="KW-1133">Transmembrane helix</keyword>
<gene>
    <name evidence="4" type="ORF">OYC64_020106</name>
</gene>
<reference evidence="4 5" key="1">
    <citation type="journal article" date="2022" name="G3 (Bethesda)">
        <title>Evaluating Illumina-, Nanopore-, and PacBio-based genome assembly strategies with the bald notothen, Trematomus borchgrevinki.</title>
        <authorList>
            <person name="Rayamajhi N."/>
            <person name="Cheng C.C."/>
            <person name="Catchen J.M."/>
        </authorList>
    </citation>
    <scope>NUCLEOTIDE SEQUENCE [LARGE SCALE GENOMIC DNA]</scope>
    <source>
        <strain evidence="4">AGRC-2024</strain>
    </source>
</reference>
<name>A0ABD2FL51_PAGBO</name>
<organism evidence="4 5">
    <name type="scientific">Pagothenia borchgrevinki</name>
    <name type="common">Bald rockcod</name>
    <name type="synonym">Trematomus borchgrevinki</name>
    <dbReference type="NCBI Taxonomy" id="8213"/>
    <lineage>
        <taxon>Eukaryota</taxon>
        <taxon>Metazoa</taxon>
        <taxon>Chordata</taxon>
        <taxon>Craniata</taxon>
        <taxon>Vertebrata</taxon>
        <taxon>Euteleostomi</taxon>
        <taxon>Actinopterygii</taxon>
        <taxon>Neopterygii</taxon>
        <taxon>Teleostei</taxon>
        <taxon>Neoteleostei</taxon>
        <taxon>Acanthomorphata</taxon>
        <taxon>Eupercaria</taxon>
        <taxon>Perciformes</taxon>
        <taxon>Notothenioidei</taxon>
        <taxon>Nototheniidae</taxon>
        <taxon>Pagothenia</taxon>
    </lineage>
</organism>
<accession>A0ABD2FL51</accession>
<comment type="caution">
    <text evidence="4">The sequence shown here is derived from an EMBL/GenBank/DDBJ whole genome shotgun (WGS) entry which is preliminary data.</text>
</comment>
<keyword evidence="2" id="KW-0812">Transmembrane</keyword>
<dbReference type="Proteomes" id="UP001619887">
    <property type="component" value="Unassembled WGS sequence"/>
</dbReference>
<dbReference type="EMBL" id="JBIYXZ010002089">
    <property type="protein sequence ID" value="KAL3042088.1"/>
    <property type="molecule type" value="Genomic_DNA"/>
</dbReference>
<dbReference type="InterPro" id="IPR006052">
    <property type="entry name" value="TNF_dom"/>
</dbReference>
<dbReference type="InterPro" id="IPR008983">
    <property type="entry name" value="Tumour_necrosis_fac-like_dom"/>
</dbReference>
<dbReference type="Gene3D" id="2.60.120.40">
    <property type="match status" value="1"/>
</dbReference>
<comment type="similarity">
    <text evidence="1">Belongs to the tumor necrosis factor family.</text>
</comment>
<reference evidence="4 5" key="2">
    <citation type="journal article" date="2024" name="G3 (Bethesda)">
        <title>The genome of the cryopelagic Antarctic bald notothen, Trematomus borchgrevinki.</title>
        <authorList>
            <person name="Rayamajhi N."/>
            <person name="Rivera-Colon A.G."/>
            <person name="Minhas B.F."/>
            <person name="Cheng C.C."/>
            <person name="Catchen J.M."/>
        </authorList>
    </citation>
    <scope>NUCLEOTIDE SEQUENCE [LARGE SCALE GENOMIC DNA]</scope>
    <source>
        <strain evidence="4">AGRC-2024</strain>
    </source>
</reference>